<organism evidence="2 3">
    <name type="scientific">Perilla frutescens var. hirtella</name>
    <name type="common">Perilla citriodora</name>
    <name type="synonym">Perilla setoyensis</name>
    <dbReference type="NCBI Taxonomy" id="608512"/>
    <lineage>
        <taxon>Eukaryota</taxon>
        <taxon>Viridiplantae</taxon>
        <taxon>Streptophyta</taxon>
        <taxon>Embryophyta</taxon>
        <taxon>Tracheophyta</taxon>
        <taxon>Spermatophyta</taxon>
        <taxon>Magnoliopsida</taxon>
        <taxon>eudicotyledons</taxon>
        <taxon>Gunneridae</taxon>
        <taxon>Pentapetalae</taxon>
        <taxon>asterids</taxon>
        <taxon>lamiids</taxon>
        <taxon>Lamiales</taxon>
        <taxon>Lamiaceae</taxon>
        <taxon>Nepetoideae</taxon>
        <taxon>Elsholtzieae</taxon>
        <taxon>Perilla</taxon>
    </lineage>
</organism>
<name>A0AAD4JE29_PERFH</name>
<dbReference type="Proteomes" id="UP001190926">
    <property type="component" value="Unassembled WGS sequence"/>
</dbReference>
<comment type="caution">
    <text evidence="2">The sequence shown here is derived from an EMBL/GenBank/DDBJ whole genome shotgun (WGS) entry which is preliminary data.</text>
</comment>
<dbReference type="GO" id="GO:0009536">
    <property type="term" value="C:plastid"/>
    <property type="evidence" value="ECO:0007669"/>
    <property type="project" value="TreeGrafter"/>
</dbReference>
<proteinExistence type="predicted"/>
<dbReference type="EMBL" id="SDAM02000084">
    <property type="protein sequence ID" value="KAH6831711.1"/>
    <property type="molecule type" value="Genomic_DNA"/>
</dbReference>
<dbReference type="PANTHER" id="PTHR38357">
    <property type="entry name" value="EXPRESSED PROTEIN"/>
    <property type="match status" value="1"/>
</dbReference>
<evidence type="ECO:0000313" key="2">
    <source>
        <dbReference type="EMBL" id="KAH6831711.1"/>
    </source>
</evidence>
<protein>
    <submittedName>
        <fullName evidence="2">Uncharacterized protein</fullName>
    </submittedName>
</protein>
<keyword evidence="3" id="KW-1185">Reference proteome</keyword>
<reference evidence="2 3" key="1">
    <citation type="journal article" date="2021" name="Nat. Commun.">
        <title>Incipient diploidization of the medicinal plant Perilla within 10,000 years.</title>
        <authorList>
            <person name="Zhang Y."/>
            <person name="Shen Q."/>
            <person name="Leng L."/>
            <person name="Zhang D."/>
            <person name="Chen S."/>
            <person name="Shi Y."/>
            <person name="Ning Z."/>
            <person name="Chen S."/>
        </authorList>
    </citation>
    <scope>NUCLEOTIDE SEQUENCE [LARGE SCALE GENOMIC DNA]</scope>
    <source>
        <strain evidence="3">cv. PC099</strain>
    </source>
</reference>
<dbReference type="InterPro" id="IPR024530">
    <property type="entry name" value="QSregVF_b"/>
</dbReference>
<feature type="region of interest" description="Disordered" evidence="1">
    <location>
        <begin position="149"/>
        <end position="242"/>
    </location>
</feature>
<accession>A0AAD4JE29</accession>
<dbReference type="PANTHER" id="PTHR38357:SF1">
    <property type="entry name" value="EXPRESSED PROTEIN"/>
    <property type="match status" value="1"/>
</dbReference>
<sequence>MKLAISLSPLPWSPPPPPPRVNLALPLRLSRRFRASARDRVIDFGKYKGRMLGSLPSAYLKWVSKNLRAGDTEEWAKLADRVLDDPVYRDRLEWEAADKILSGNASTSTSGSGRSAVAELLEISERFGWDNEDKAGWSKIDFGLLGTSKGARIPRANDNNNNVVKDYAKEEKNESGGGGVGRRGERRERVRRMRENTAMGRTPEGRESRDGDEERESSHPVAGSPFPGRDALLKKALNQQRL</sequence>
<gene>
    <name evidence="2" type="ORF">C2S53_008644</name>
</gene>
<dbReference type="Pfam" id="PF12843">
    <property type="entry name" value="QSregVF_b"/>
    <property type="match status" value="1"/>
</dbReference>
<dbReference type="AlphaFoldDB" id="A0AAD4JE29"/>
<evidence type="ECO:0000256" key="1">
    <source>
        <dbReference type="SAM" id="MobiDB-lite"/>
    </source>
</evidence>
<evidence type="ECO:0000313" key="3">
    <source>
        <dbReference type="Proteomes" id="UP001190926"/>
    </source>
</evidence>